<organism evidence="1 2">
    <name type="scientific">Strongyloides papillosus</name>
    <name type="common">Intestinal threadworm</name>
    <dbReference type="NCBI Taxonomy" id="174720"/>
    <lineage>
        <taxon>Eukaryota</taxon>
        <taxon>Metazoa</taxon>
        <taxon>Ecdysozoa</taxon>
        <taxon>Nematoda</taxon>
        <taxon>Chromadorea</taxon>
        <taxon>Rhabditida</taxon>
        <taxon>Tylenchina</taxon>
        <taxon>Panagrolaimomorpha</taxon>
        <taxon>Strongyloidoidea</taxon>
        <taxon>Strongyloididae</taxon>
        <taxon>Strongyloides</taxon>
    </lineage>
</organism>
<dbReference type="Proteomes" id="UP000046392">
    <property type="component" value="Unplaced"/>
</dbReference>
<protein>
    <submittedName>
        <fullName evidence="2">SWIB domain-containing protein</fullName>
    </submittedName>
</protein>
<dbReference type="WBParaSite" id="SPAL_0000721100.1">
    <property type="protein sequence ID" value="SPAL_0000721100.1"/>
    <property type="gene ID" value="SPAL_0000721100"/>
</dbReference>
<proteinExistence type="predicted"/>
<reference evidence="2" key="1">
    <citation type="submission" date="2017-02" db="UniProtKB">
        <authorList>
            <consortium name="WormBaseParasite"/>
        </authorList>
    </citation>
    <scope>IDENTIFICATION</scope>
</reference>
<keyword evidence="1" id="KW-1185">Reference proteome</keyword>
<evidence type="ECO:0000313" key="2">
    <source>
        <dbReference type="WBParaSite" id="SPAL_0000721100.1"/>
    </source>
</evidence>
<sequence length="121" mass="13637">MCILNCGIFNLCALRDAIRIRKGMSLLSVVSHFVYAYNRSKDRSTGFSPAQILLNIPDRILHDVAIHNGFSGIHELIKDTKDQFNDPKQSRSGIKINVGDLILRKVMHRKDASTSMKNQPT</sequence>
<dbReference type="AlphaFoldDB" id="A0A0N5BMS6"/>
<evidence type="ECO:0000313" key="1">
    <source>
        <dbReference type="Proteomes" id="UP000046392"/>
    </source>
</evidence>
<name>A0A0N5BMS6_STREA</name>
<accession>A0A0N5BMS6</accession>